<dbReference type="InterPro" id="IPR036561">
    <property type="entry name" value="MAM33_sf"/>
</dbReference>
<gene>
    <name evidence="1" type="ORF">LIER_31354</name>
</gene>
<dbReference type="AlphaFoldDB" id="A0AAV3RRQ0"/>
<dbReference type="Pfam" id="PF02330">
    <property type="entry name" value="MAM33"/>
    <property type="match status" value="1"/>
</dbReference>
<sequence>MAHYIIRQLQNQNKIKPLIYSLNNYCFSTQKISLISEMRKNAFEGNLLRLIRSQIGHVMDTFPPSQLVPKYNSFIVDERPTEQWIRLTRKFKENEEIKVDVTLFDASLPVNKPGADEDVLLHVSMLVNIFKGEGNNVLEFVCSVWPDSIEIHRVYTRKEMRTGQPTMGPEFKELDHDMQNSLYEYLEERGIDEKLAIFLHEYLKKKDKSELVRWMERLKSFIGK</sequence>
<comment type="caution">
    <text evidence="1">The sequence shown here is derived from an EMBL/GenBank/DDBJ whole genome shotgun (WGS) entry which is preliminary data.</text>
</comment>
<organism evidence="1 2">
    <name type="scientific">Lithospermum erythrorhizon</name>
    <name type="common">Purple gromwell</name>
    <name type="synonym">Lithospermum officinale var. erythrorhizon</name>
    <dbReference type="NCBI Taxonomy" id="34254"/>
    <lineage>
        <taxon>Eukaryota</taxon>
        <taxon>Viridiplantae</taxon>
        <taxon>Streptophyta</taxon>
        <taxon>Embryophyta</taxon>
        <taxon>Tracheophyta</taxon>
        <taxon>Spermatophyta</taxon>
        <taxon>Magnoliopsida</taxon>
        <taxon>eudicotyledons</taxon>
        <taxon>Gunneridae</taxon>
        <taxon>Pentapetalae</taxon>
        <taxon>asterids</taxon>
        <taxon>lamiids</taxon>
        <taxon>Boraginales</taxon>
        <taxon>Boraginaceae</taxon>
        <taxon>Boraginoideae</taxon>
        <taxon>Lithospermeae</taxon>
        <taxon>Lithospermum</taxon>
    </lineage>
</organism>
<dbReference type="Proteomes" id="UP001454036">
    <property type="component" value="Unassembled WGS sequence"/>
</dbReference>
<evidence type="ECO:0000313" key="2">
    <source>
        <dbReference type="Proteomes" id="UP001454036"/>
    </source>
</evidence>
<protein>
    <submittedName>
        <fullName evidence="1">Complement component</fullName>
    </submittedName>
</protein>
<proteinExistence type="predicted"/>
<reference evidence="1 2" key="1">
    <citation type="submission" date="2024-01" db="EMBL/GenBank/DDBJ databases">
        <title>The complete chloroplast genome sequence of Lithospermum erythrorhizon: insights into the phylogenetic relationship among Boraginaceae species and the maternal lineages of purple gromwells.</title>
        <authorList>
            <person name="Okada T."/>
            <person name="Watanabe K."/>
        </authorList>
    </citation>
    <scope>NUCLEOTIDE SEQUENCE [LARGE SCALE GENOMIC DNA]</scope>
</reference>
<dbReference type="SUPFAM" id="SSF54529">
    <property type="entry name" value="Mitochondrial glycoprotein MAM33-like"/>
    <property type="match status" value="1"/>
</dbReference>
<dbReference type="GO" id="GO:0005759">
    <property type="term" value="C:mitochondrial matrix"/>
    <property type="evidence" value="ECO:0007669"/>
    <property type="project" value="InterPro"/>
</dbReference>
<dbReference type="PANTHER" id="PTHR10826">
    <property type="entry name" value="COMPLEMENT COMPONENT 1"/>
    <property type="match status" value="1"/>
</dbReference>
<dbReference type="Gene3D" id="3.10.280.10">
    <property type="entry name" value="Mitochondrial glycoprotein"/>
    <property type="match status" value="1"/>
</dbReference>
<dbReference type="EMBL" id="BAABME010011618">
    <property type="protein sequence ID" value="GAA0184042.1"/>
    <property type="molecule type" value="Genomic_DNA"/>
</dbReference>
<evidence type="ECO:0000313" key="1">
    <source>
        <dbReference type="EMBL" id="GAA0184042.1"/>
    </source>
</evidence>
<dbReference type="InterPro" id="IPR003428">
    <property type="entry name" value="MAM33"/>
</dbReference>
<name>A0AAV3RRQ0_LITER</name>
<keyword evidence="2" id="KW-1185">Reference proteome</keyword>
<accession>A0AAV3RRQ0</accession>
<dbReference type="PANTHER" id="PTHR10826:SF36">
    <property type="entry name" value="OS08G0439900 PROTEIN"/>
    <property type="match status" value="1"/>
</dbReference>